<dbReference type="RefSeq" id="WP_046747841.1">
    <property type="nucleotide sequence ID" value="NZ_CP031422.1"/>
</dbReference>
<protein>
    <submittedName>
        <fullName evidence="1">Uncharacterized protein</fullName>
    </submittedName>
</protein>
<dbReference type="KEGG" id="moy:CVS54_02964"/>
<evidence type="ECO:0000313" key="1">
    <source>
        <dbReference type="EMBL" id="AZS41605.1"/>
    </source>
</evidence>
<organism evidence="1 2">
    <name type="scientific">Microbacterium oxydans</name>
    <dbReference type="NCBI Taxonomy" id="82380"/>
    <lineage>
        <taxon>Bacteria</taxon>
        <taxon>Bacillati</taxon>
        <taxon>Actinomycetota</taxon>
        <taxon>Actinomycetes</taxon>
        <taxon>Micrococcales</taxon>
        <taxon>Microbacteriaceae</taxon>
        <taxon>Microbacterium</taxon>
    </lineage>
</organism>
<accession>A0A3Q9J5X1</accession>
<evidence type="ECO:0000313" key="2">
    <source>
        <dbReference type="Proteomes" id="UP000274841"/>
    </source>
</evidence>
<proteinExistence type="predicted"/>
<gene>
    <name evidence="1" type="ORF">CVS54_02964</name>
</gene>
<dbReference type="AlphaFoldDB" id="A0A3Q9J5X1"/>
<sequence>MTDVWADIATEFLHFYPRGRRLLAVAGADAERSRQAADELATALTASGQQVVREHSAEGDKTELRGVVTAFREGPKSDDILLVSGPAALIGERSRGMWNYALWQLAGDEPPHTVAGSIVDVSDPAHPKRRFADYCALPASYGA</sequence>
<reference evidence="1 2" key="1">
    <citation type="submission" date="2018-08" db="EMBL/GenBank/DDBJ databases">
        <title>Microbacterium oxydans strain HG3.</title>
        <authorList>
            <person name="ORTET P."/>
        </authorList>
    </citation>
    <scope>NUCLEOTIDE SEQUENCE [LARGE SCALE GENOMIC DNA]</scope>
    <source>
        <strain evidence="1 2">HG3</strain>
    </source>
</reference>
<name>A0A3Q9J5X1_9MICO</name>
<dbReference type="EMBL" id="CP031422">
    <property type="protein sequence ID" value="AZS41605.1"/>
    <property type="molecule type" value="Genomic_DNA"/>
</dbReference>
<dbReference type="Proteomes" id="UP000274841">
    <property type="component" value="Chromosome"/>
</dbReference>